<feature type="region of interest" description="Disordered" evidence="2">
    <location>
        <begin position="453"/>
        <end position="560"/>
    </location>
</feature>
<dbReference type="SUPFAM" id="SSF54928">
    <property type="entry name" value="RNA-binding domain, RBD"/>
    <property type="match status" value="1"/>
</dbReference>
<evidence type="ECO:0000256" key="1">
    <source>
        <dbReference type="PROSITE-ProRule" id="PRU00176"/>
    </source>
</evidence>
<feature type="compositionally biased region" description="Polar residues" evidence="2">
    <location>
        <begin position="507"/>
        <end position="517"/>
    </location>
</feature>
<dbReference type="Proteomes" id="UP000190744">
    <property type="component" value="Unassembled WGS sequence"/>
</dbReference>
<dbReference type="Gene3D" id="3.30.70.330">
    <property type="match status" value="1"/>
</dbReference>
<feature type="domain" description="RRM" evidence="3">
    <location>
        <begin position="37"/>
        <end position="116"/>
    </location>
</feature>
<feature type="region of interest" description="Disordered" evidence="2">
    <location>
        <begin position="220"/>
        <end position="255"/>
    </location>
</feature>
<dbReference type="PROSITE" id="PS50102">
    <property type="entry name" value="RRM"/>
    <property type="match status" value="1"/>
</dbReference>
<name>A0A1S9RZ84_PENBI</name>
<dbReference type="InterPro" id="IPR035979">
    <property type="entry name" value="RBD_domain_sf"/>
</dbReference>
<evidence type="ECO:0000256" key="2">
    <source>
        <dbReference type="SAM" id="MobiDB-lite"/>
    </source>
</evidence>
<dbReference type="AlphaFoldDB" id="A0A1S9RZ84"/>
<dbReference type="SMART" id="SM00360">
    <property type="entry name" value="RRM"/>
    <property type="match status" value="1"/>
</dbReference>
<feature type="compositionally biased region" description="Polar residues" evidence="2">
    <location>
        <begin position="220"/>
        <end position="234"/>
    </location>
</feature>
<reference evidence="5" key="1">
    <citation type="submission" date="2015-09" db="EMBL/GenBank/DDBJ databases">
        <authorList>
            <person name="Fill T.P."/>
            <person name="Baretta J.F."/>
            <person name="de Almeida L.G."/>
            <person name="Rocha M."/>
            <person name="de Souza D.H."/>
            <person name="Malavazi I."/>
            <person name="Cerdeira L.T."/>
            <person name="Hong H."/>
            <person name="Samborskyy M."/>
            <person name="de Vasconcelos A.T."/>
            <person name="Leadlay P."/>
            <person name="Rodrigues-Filho E."/>
        </authorList>
    </citation>
    <scope>NUCLEOTIDE SEQUENCE [LARGE SCALE GENOMIC DNA]</scope>
    <source>
        <strain evidence="5">LaBioMMi 136</strain>
    </source>
</reference>
<proteinExistence type="predicted"/>
<dbReference type="InterPro" id="IPR000504">
    <property type="entry name" value="RRM_dom"/>
</dbReference>
<comment type="caution">
    <text evidence="4">The sequence shown here is derived from an EMBL/GenBank/DDBJ whole genome shotgun (WGS) entry which is preliminary data.</text>
</comment>
<dbReference type="GO" id="GO:0003723">
    <property type="term" value="F:RNA binding"/>
    <property type="evidence" value="ECO:0007669"/>
    <property type="project" value="UniProtKB-UniRule"/>
</dbReference>
<dbReference type="EMBL" id="LJBN01000046">
    <property type="protein sequence ID" value="OOQ90716.1"/>
    <property type="molecule type" value="Genomic_DNA"/>
</dbReference>
<evidence type="ECO:0000313" key="5">
    <source>
        <dbReference type="Proteomes" id="UP000190744"/>
    </source>
</evidence>
<protein>
    <recommendedName>
        <fullName evidence="3">RRM domain-containing protein</fullName>
    </recommendedName>
</protein>
<dbReference type="Pfam" id="PF00076">
    <property type="entry name" value="RRM_1"/>
    <property type="match status" value="1"/>
</dbReference>
<keyword evidence="1" id="KW-0694">RNA-binding</keyword>
<feature type="region of interest" description="Disordered" evidence="2">
    <location>
        <begin position="577"/>
        <end position="622"/>
    </location>
</feature>
<organism evidence="4 5">
    <name type="scientific">Penicillium brasilianum</name>
    <dbReference type="NCBI Taxonomy" id="104259"/>
    <lineage>
        <taxon>Eukaryota</taxon>
        <taxon>Fungi</taxon>
        <taxon>Dikarya</taxon>
        <taxon>Ascomycota</taxon>
        <taxon>Pezizomycotina</taxon>
        <taxon>Eurotiomycetes</taxon>
        <taxon>Eurotiomycetidae</taxon>
        <taxon>Eurotiales</taxon>
        <taxon>Aspergillaceae</taxon>
        <taxon>Penicillium</taxon>
    </lineage>
</organism>
<gene>
    <name evidence="4" type="ORF">PEBR_03371</name>
</gene>
<accession>A0A1S9RZ84</accession>
<dbReference type="InterPro" id="IPR050441">
    <property type="entry name" value="RBM"/>
</dbReference>
<dbReference type="InterPro" id="IPR012677">
    <property type="entry name" value="Nucleotide-bd_a/b_plait_sf"/>
</dbReference>
<sequence>MTIQLVVPNGEAKCPRGDRLQEEPSAKNAQGLFPPEACIFVGNLSTKVPTETLAEDLKSEFTQFGACHVKIKQDKKKGLPGAFVQFERVEDASVALASDQSTVLHDRLLRIERAKGRRTACLGLRSLQPVTAQDVLTALDGRGSLEVYTIEQQQTGYQVWTDVAKVTFAFVDDCRDAIKYFQKDDKYYLHLLDMDGSPLLQGSVQGPGNGVPRSKPYNGRFSSRAGNFQRNNNSRQHRNGNGNFNHRNGYHGGFPKVRHSQMSNENLPPRPGSFSNPTFTMNGVTFNSHELHPSLFNPHYAFPAPPGPHPYAASPPFFNGPPFCGPPSYMGPHTPPDAFGPPPMDTAYLVCGQPHYPPPPGPYYPSGFVPNYGPVHPHPGMNGHPNGYFPPVGPVGPVDHMGYGEPFPGHGGFAHSPPNIIDQRFGPHKVPSPVNQPRVKVNDVSDKKLVEQASENDTVGGVPLNPKTPEKAPRLIRVYHDDDEEEEDLKAASEKTATGNDIVVSVQEMTGNNSATEAESRSRSRSRTLSQYLRRSRSQSPSRSRSQSHSGSRSRSVSATGFRLGSSIDLAPLSDSEKSKKTVIWATNTPMEGSKPPSPSNSIASTSSSRTCASPTPKPDDAISRTLSIEEHVRHLDIDKALNLSEEQLQEVIHFIEDEMKKKAEKGETDSDCEER</sequence>
<dbReference type="PANTHER" id="PTHR48034">
    <property type="entry name" value="TRANSFORMER-2 SEX-DETERMINING PROTEIN-RELATED"/>
    <property type="match status" value="1"/>
</dbReference>
<feature type="compositionally biased region" description="Low complexity" evidence="2">
    <location>
        <begin position="600"/>
        <end position="615"/>
    </location>
</feature>
<evidence type="ECO:0000259" key="3">
    <source>
        <dbReference type="PROSITE" id="PS50102"/>
    </source>
</evidence>
<feature type="compositionally biased region" description="Low complexity" evidence="2">
    <location>
        <begin position="527"/>
        <end position="558"/>
    </location>
</feature>
<evidence type="ECO:0000313" key="4">
    <source>
        <dbReference type="EMBL" id="OOQ90716.1"/>
    </source>
</evidence>